<proteinExistence type="inferred from homology"/>
<keyword evidence="12" id="KW-1185">Reference proteome</keyword>
<dbReference type="PANTHER" id="PTHR31468">
    <property type="entry name" value="1,3-BETA-GLUCANOSYLTRANSFERASE GAS1"/>
    <property type="match status" value="1"/>
</dbReference>
<dbReference type="InterPro" id="IPR004886">
    <property type="entry name" value="Glucanosyltransferase"/>
</dbReference>
<keyword evidence="8 9" id="KW-0449">Lipoprotein</keyword>
<dbReference type="AlphaFoldDB" id="A0A4S8QM62"/>
<dbReference type="PANTHER" id="PTHR31468:SF4">
    <property type="entry name" value="1,3-BETA-GLUCANOSYLTRANSFERASE GAS3-RELATED"/>
    <property type="match status" value="1"/>
</dbReference>
<evidence type="ECO:0000313" key="11">
    <source>
        <dbReference type="EMBL" id="THV44165.1"/>
    </source>
</evidence>
<sequence length="497" mass="52408">MISNTNLYSTTQIPTTVLALCATVTLAVQTIEIQGSDFVNSVTGDRFQLLGVAYQPGGSSGYNPSSGVDPLSDGAVCLRDAALMQQLGVNAIRVYNVDGNLNHDECASIFNEVGIYMLIDVNSPLSGESIDRSSPATTYDVSYLNRTFAVVEAFKDYPNTLLFFAGNEVVNDDETGGTVPPYMRAVTRDLKNYISKHASRSIPVGYSAADVRDILLDTWNYLQCTTTGDDSDPSRADVFALNSYSWCGDSSYTTSGYDVLVSDFSNTSVPVFFSEYGCNVPAPRVFTEVPVLYGPLMTPVLSGGMVYEFSQETSNYGLVTINDDGSAQLLSDYNTLQDQFNTLNITSIQGVKAQDTTTTAPSCDSSLITSTTFANNWTIPAVPAGAEDLINNGIKNANNGKIISVSSTKVTQKVTDVGGNTISDLAIKPLANDASNTPSGESTGSNATSSSTTSSSSTATGTSSAASSTTTKKSSARKIEGSMIALVAVLGVGLVLI</sequence>
<dbReference type="GO" id="GO:0098552">
    <property type="term" value="C:side of membrane"/>
    <property type="evidence" value="ECO:0007669"/>
    <property type="project" value="UniProtKB-KW"/>
</dbReference>
<evidence type="ECO:0000256" key="4">
    <source>
        <dbReference type="ARBA" id="ARBA00022679"/>
    </source>
</evidence>
<keyword evidence="7" id="KW-0325">Glycoprotein</keyword>
<dbReference type="FunFam" id="3.20.20.80:FF:000032">
    <property type="entry name" value="1,3-beta-glucanosyltransferase"/>
    <property type="match status" value="1"/>
</dbReference>
<keyword evidence="3 9" id="KW-0336">GPI-anchor</keyword>
<dbReference type="OrthoDB" id="421038at2759"/>
<reference evidence="11 12" key="1">
    <citation type="submission" date="2017-12" db="EMBL/GenBank/DDBJ databases">
        <title>Comparative genomics of Botrytis spp.</title>
        <authorList>
            <person name="Valero-Jimenez C.A."/>
            <person name="Tapia P."/>
            <person name="Veloso J."/>
            <person name="Silva-Moreno E."/>
            <person name="Staats M."/>
            <person name="Valdes J.H."/>
            <person name="Van Kan J.A.L."/>
        </authorList>
    </citation>
    <scope>NUCLEOTIDE SEQUENCE [LARGE SCALE GENOMIC DNA]</scope>
    <source>
        <strain evidence="11 12">MUCL435</strain>
    </source>
</reference>
<comment type="similarity">
    <text evidence="2 9">Belongs to the glycosyl hydrolase 72 family.</text>
</comment>
<dbReference type="Pfam" id="PF03198">
    <property type="entry name" value="Glyco_hydro_72"/>
    <property type="match status" value="1"/>
</dbReference>
<feature type="compositionally biased region" description="Low complexity" evidence="10">
    <location>
        <begin position="442"/>
        <end position="473"/>
    </location>
</feature>
<dbReference type="GO" id="GO:0042124">
    <property type="term" value="F:1,3-beta-glucanosyltransferase activity"/>
    <property type="evidence" value="ECO:0007669"/>
    <property type="project" value="TreeGrafter"/>
</dbReference>
<feature type="region of interest" description="Disordered" evidence="10">
    <location>
        <begin position="431"/>
        <end position="474"/>
    </location>
</feature>
<organism evidence="11 12">
    <name type="scientific">Botrytis galanthina</name>
    <dbReference type="NCBI Taxonomy" id="278940"/>
    <lineage>
        <taxon>Eukaryota</taxon>
        <taxon>Fungi</taxon>
        <taxon>Dikarya</taxon>
        <taxon>Ascomycota</taxon>
        <taxon>Pezizomycotina</taxon>
        <taxon>Leotiomycetes</taxon>
        <taxon>Helotiales</taxon>
        <taxon>Sclerotiniaceae</taxon>
        <taxon>Botrytis</taxon>
    </lineage>
</organism>
<evidence type="ECO:0000256" key="5">
    <source>
        <dbReference type="ARBA" id="ARBA00022729"/>
    </source>
</evidence>
<dbReference type="GO" id="GO:0071970">
    <property type="term" value="P:fungal-type cell wall (1-&gt;3)-beta-D-glucan biosynthetic process"/>
    <property type="evidence" value="ECO:0007669"/>
    <property type="project" value="TreeGrafter"/>
</dbReference>
<dbReference type="GO" id="GO:0005886">
    <property type="term" value="C:plasma membrane"/>
    <property type="evidence" value="ECO:0007669"/>
    <property type="project" value="UniProtKB-SubCell"/>
</dbReference>
<gene>
    <name evidence="11" type="ORF">BGAL_0713g00010</name>
</gene>
<keyword evidence="6 9" id="KW-0472">Membrane</keyword>
<dbReference type="Proteomes" id="UP000308671">
    <property type="component" value="Unassembled WGS sequence"/>
</dbReference>
<dbReference type="EC" id="2.4.1.-" evidence="9"/>
<dbReference type="Gene3D" id="3.20.20.80">
    <property type="entry name" value="Glycosidases"/>
    <property type="match status" value="1"/>
</dbReference>
<keyword evidence="4 9" id="KW-0808">Transferase</keyword>
<dbReference type="InterPro" id="IPR017853">
    <property type="entry name" value="GH"/>
</dbReference>
<evidence type="ECO:0000256" key="3">
    <source>
        <dbReference type="ARBA" id="ARBA00022622"/>
    </source>
</evidence>
<name>A0A4S8QM62_9HELO</name>
<comment type="caution">
    <text evidence="11">The sequence shown here is derived from an EMBL/GenBank/DDBJ whole genome shotgun (WGS) entry which is preliminary data.</text>
</comment>
<evidence type="ECO:0000256" key="9">
    <source>
        <dbReference type="RuleBase" id="RU361209"/>
    </source>
</evidence>
<keyword evidence="5" id="KW-0732">Signal</keyword>
<comment type="subcellular location">
    <subcellularLocation>
        <location evidence="1 9">Cell membrane</location>
        <topology evidence="1 9">Lipid-anchor</topology>
        <topology evidence="1 9">GPI-anchor</topology>
    </subcellularLocation>
</comment>
<evidence type="ECO:0000256" key="8">
    <source>
        <dbReference type="ARBA" id="ARBA00023288"/>
    </source>
</evidence>
<dbReference type="EMBL" id="PQXL01000708">
    <property type="protein sequence ID" value="THV44165.1"/>
    <property type="molecule type" value="Genomic_DNA"/>
</dbReference>
<dbReference type="SUPFAM" id="SSF51445">
    <property type="entry name" value="(Trans)glycosidases"/>
    <property type="match status" value="1"/>
</dbReference>
<evidence type="ECO:0000313" key="12">
    <source>
        <dbReference type="Proteomes" id="UP000308671"/>
    </source>
</evidence>
<protein>
    <recommendedName>
        <fullName evidence="9">1,3-beta-glucanosyltransferase</fullName>
        <ecNumber evidence="9">2.4.1.-</ecNumber>
    </recommendedName>
</protein>
<dbReference type="GO" id="GO:0031505">
    <property type="term" value="P:fungal-type cell wall organization"/>
    <property type="evidence" value="ECO:0007669"/>
    <property type="project" value="TreeGrafter"/>
</dbReference>
<evidence type="ECO:0000256" key="10">
    <source>
        <dbReference type="SAM" id="MobiDB-lite"/>
    </source>
</evidence>
<evidence type="ECO:0000256" key="1">
    <source>
        <dbReference type="ARBA" id="ARBA00004609"/>
    </source>
</evidence>
<evidence type="ECO:0000256" key="6">
    <source>
        <dbReference type="ARBA" id="ARBA00023136"/>
    </source>
</evidence>
<evidence type="ECO:0000256" key="2">
    <source>
        <dbReference type="ARBA" id="ARBA00007528"/>
    </source>
</evidence>
<evidence type="ECO:0000256" key="7">
    <source>
        <dbReference type="ARBA" id="ARBA00023180"/>
    </source>
</evidence>
<comment type="function">
    <text evidence="9">Splits internally a 1,3-beta-glucan molecule and transfers the newly generated reducing end (the donor) to the non-reducing end of another 1,3-beta-glucan molecule (the acceptor) forming a 1,3-beta linkage, resulting in the elongation of 1,3-beta-glucan chains in the cell wall.</text>
</comment>
<accession>A0A4S8QM62</accession>